<dbReference type="Gene3D" id="3.30.160.60">
    <property type="entry name" value="Classic Zinc Finger"/>
    <property type="match status" value="1"/>
</dbReference>
<evidence type="ECO:0000256" key="11">
    <source>
        <dbReference type="SAM" id="MobiDB-lite"/>
    </source>
</evidence>
<dbReference type="PROSITE" id="PS00028">
    <property type="entry name" value="ZINC_FINGER_C2H2_1"/>
    <property type="match status" value="2"/>
</dbReference>
<evidence type="ECO:0000256" key="1">
    <source>
        <dbReference type="ARBA" id="ARBA00004123"/>
    </source>
</evidence>
<keyword evidence="7" id="KW-0238">DNA-binding</keyword>
<evidence type="ECO:0000256" key="4">
    <source>
        <dbReference type="ARBA" id="ARBA00022771"/>
    </source>
</evidence>
<dbReference type="Pfam" id="PF00096">
    <property type="entry name" value="zf-C2H2"/>
    <property type="match status" value="1"/>
</dbReference>
<evidence type="ECO:0000256" key="6">
    <source>
        <dbReference type="ARBA" id="ARBA00023015"/>
    </source>
</evidence>
<evidence type="ECO:0000256" key="8">
    <source>
        <dbReference type="ARBA" id="ARBA00023163"/>
    </source>
</evidence>
<feature type="domain" description="C2H2-type" evidence="12">
    <location>
        <begin position="236"/>
        <end position="263"/>
    </location>
</feature>
<gene>
    <name evidence="13" type="ORF">QBC47DRAFT_68749</name>
</gene>
<protein>
    <recommendedName>
        <fullName evidence="12">C2H2-type domain-containing protein</fullName>
    </recommendedName>
</protein>
<dbReference type="EMBL" id="MU839840">
    <property type="protein sequence ID" value="KAK1752242.1"/>
    <property type="molecule type" value="Genomic_DNA"/>
</dbReference>
<keyword evidence="3" id="KW-0677">Repeat</keyword>
<dbReference type="GO" id="GO:0000978">
    <property type="term" value="F:RNA polymerase II cis-regulatory region sequence-specific DNA binding"/>
    <property type="evidence" value="ECO:0007669"/>
    <property type="project" value="TreeGrafter"/>
</dbReference>
<dbReference type="GO" id="GO:0008270">
    <property type="term" value="F:zinc ion binding"/>
    <property type="evidence" value="ECO:0007669"/>
    <property type="project" value="UniProtKB-KW"/>
</dbReference>
<dbReference type="SMART" id="SM00355">
    <property type="entry name" value="ZnF_C2H2"/>
    <property type="match status" value="2"/>
</dbReference>
<keyword evidence="5" id="KW-0862">Zinc</keyword>
<feature type="region of interest" description="Disordered" evidence="11">
    <location>
        <begin position="145"/>
        <end position="198"/>
    </location>
</feature>
<dbReference type="Proteomes" id="UP001239445">
    <property type="component" value="Unassembled WGS sequence"/>
</dbReference>
<evidence type="ECO:0000256" key="5">
    <source>
        <dbReference type="ARBA" id="ARBA00022833"/>
    </source>
</evidence>
<comment type="subcellular location">
    <subcellularLocation>
        <location evidence="1">Nucleus</location>
    </subcellularLocation>
</comment>
<evidence type="ECO:0000256" key="9">
    <source>
        <dbReference type="ARBA" id="ARBA00023242"/>
    </source>
</evidence>
<evidence type="ECO:0000256" key="3">
    <source>
        <dbReference type="ARBA" id="ARBA00022737"/>
    </source>
</evidence>
<dbReference type="InterPro" id="IPR036236">
    <property type="entry name" value="Znf_C2H2_sf"/>
</dbReference>
<dbReference type="AlphaFoldDB" id="A0AAJ0B8R2"/>
<evidence type="ECO:0000256" key="2">
    <source>
        <dbReference type="ARBA" id="ARBA00022723"/>
    </source>
</evidence>
<dbReference type="GO" id="GO:0000981">
    <property type="term" value="F:DNA-binding transcription factor activity, RNA polymerase II-specific"/>
    <property type="evidence" value="ECO:0007669"/>
    <property type="project" value="TreeGrafter"/>
</dbReference>
<evidence type="ECO:0000256" key="7">
    <source>
        <dbReference type="ARBA" id="ARBA00023125"/>
    </source>
</evidence>
<evidence type="ECO:0000313" key="14">
    <source>
        <dbReference type="Proteomes" id="UP001239445"/>
    </source>
</evidence>
<feature type="region of interest" description="Disordered" evidence="11">
    <location>
        <begin position="254"/>
        <end position="281"/>
    </location>
</feature>
<evidence type="ECO:0000259" key="12">
    <source>
        <dbReference type="PROSITE" id="PS50157"/>
    </source>
</evidence>
<evidence type="ECO:0000256" key="10">
    <source>
        <dbReference type="PROSITE-ProRule" id="PRU00042"/>
    </source>
</evidence>
<dbReference type="InterPro" id="IPR013087">
    <property type="entry name" value="Znf_C2H2_type"/>
</dbReference>
<keyword evidence="6" id="KW-0805">Transcription regulation</keyword>
<dbReference type="SUPFAM" id="SSF57667">
    <property type="entry name" value="beta-beta-alpha zinc fingers"/>
    <property type="match status" value="1"/>
</dbReference>
<dbReference type="PROSITE" id="PS50157">
    <property type="entry name" value="ZINC_FINGER_C2H2_2"/>
    <property type="match status" value="2"/>
</dbReference>
<keyword evidence="9" id="KW-0539">Nucleus</keyword>
<feature type="domain" description="C2H2-type" evidence="12">
    <location>
        <begin position="204"/>
        <end position="229"/>
    </location>
</feature>
<dbReference type="GO" id="GO:0005634">
    <property type="term" value="C:nucleus"/>
    <property type="evidence" value="ECO:0007669"/>
    <property type="project" value="UniProtKB-SubCell"/>
</dbReference>
<dbReference type="InterPro" id="IPR050457">
    <property type="entry name" value="ZnFinger_BTB_dom_contain"/>
</dbReference>
<feature type="compositionally biased region" description="Basic residues" evidence="11">
    <location>
        <begin position="175"/>
        <end position="188"/>
    </location>
</feature>
<dbReference type="PANTHER" id="PTHR46105:SF5">
    <property type="entry name" value="ZINC FINGER AND BTB DOMAIN-CONTAINING PROTEIN 44 ISOFORM X1"/>
    <property type="match status" value="1"/>
</dbReference>
<evidence type="ECO:0000313" key="13">
    <source>
        <dbReference type="EMBL" id="KAK1752242.1"/>
    </source>
</evidence>
<sequence>MDPDGGDFANWVSSLEVDWTLSFLDDSIPGLPLEIDNTLGVPVPDDQEWGGVPQTVFMEGPHETDPFLLSGGLLGDLDPLSAYPTWGQEMGTQSPSTFEFSFSSPSPPGVNPFSPTIWESPITPDTPMESCEPITWSEFRHPQQSTTQLLSPACSPEEETLQNTAPHHIPGASKPKSRNRRTRDRKASRSNLPAKEQRKKDLPEVCECCGKGFQYRAGLKRHIQSHHHEILAPENIPCPLCGKRYKRTDHLYRHGKKHHGWPPNPKSRRRPAAGTRRDTAV</sequence>
<dbReference type="PANTHER" id="PTHR46105">
    <property type="entry name" value="AGAP004733-PA"/>
    <property type="match status" value="1"/>
</dbReference>
<organism evidence="13 14">
    <name type="scientific">Echria macrotheca</name>
    <dbReference type="NCBI Taxonomy" id="438768"/>
    <lineage>
        <taxon>Eukaryota</taxon>
        <taxon>Fungi</taxon>
        <taxon>Dikarya</taxon>
        <taxon>Ascomycota</taxon>
        <taxon>Pezizomycotina</taxon>
        <taxon>Sordariomycetes</taxon>
        <taxon>Sordariomycetidae</taxon>
        <taxon>Sordariales</taxon>
        <taxon>Schizotheciaceae</taxon>
        <taxon>Echria</taxon>
    </lineage>
</organism>
<feature type="compositionally biased region" description="Basic residues" evidence="11">
    <location>
        <begin position="254"/>
        <end position="271"/>
    </location>
</feature>
<keyword evidence="14" id="KW-1185">Reference proteome</keyword>
<comment type="caution">
    <text evidence="13">The sequence shown here is derived from an EMBL/GenBank/DDBJ whole genome shotgun (WGS) entry which is preliminary data.</text>
</comment>
<keyword evidence="8" id="KW-0804">Transcription</keyword>
<name>A0AAJ0B8R2_9PEZI</name>
<keyword evidence="2" id="KW-0479">Metal-binding</keyword>
<keyword evidence="4 10" id="KW-0863">Zinc-finger</keyword>
<accession>A0AAJ0B8R2</accession>
<proteinExistence type="predicted"/>
<reference evidence="13" key="1">
    <citation type="submission" date="2023-06" db="EMBL/GenBank/DDBJ databases">
        <title>Genome-scale phylogeny and comparative genomics of the fungal order Sordariales.</title>
        <authorList>
            <consortium name="Lawrence Berkeley National Laboratory"/>
            <person name="Hensen N."/>
            <person name="Bonometti L."/>
            <person name="Westerberg I."/>
            <person name="Brannstrom I.O."/>
            <person name="Guillou S."/>
            <person name="Cros-Aarteil S."/>
            <person name="Calhoun S."/>
            <person name="Haridas S."/>
            <person name="Kuo A."/>
            <person name="Mondo S."/>
            <person name="Pangilinan J."/>
            <person name="Riley R."/>
            <person name="Labutti K."/>
            <person name="Andreopoulos B."/>
            <person name="Lipzen A."/>
            <person name="Chen C."/>
            <person name="Yanf M."/>
            <person name="Daum C."/>
            <person name="Ng V."/>
            <person name="Clum A."/>
            <person name="Steindorff A."/>
            <person name="Ohm R."/>
            <person name="Martin F."/>
            <person name="Silar P."/>
            <person name="Natvig D."/>
            <person name="Lalanne C."/>
            <person name="Gautier V."/>
            <person name="Ament-Velasquez S.L."/>
            <person name="Kruys A."/>
            <person name="Hutchinson M.I."/>
            <person name="Powell A.J."/>
            <person name="Barry K."/>
            <person name="Miller A.N."/>
            <person name="Grigoriev I.V."/>
            <person name="Debuchy R."/>
            <person name="Gladieux P."/>
            <person name="Thoren M.H."/>
            <person name="Johannesson H."/>
        </authorList>
    </citation>
    <scope>NUCLEOTIDE SEQUENCE</scope>
    <source>
        <strain evidence="13">PSN4</strain>
    </source>
</reference>